<organism evidence="4 5">
    <name type="scientific">Antrihabitans spumae</name>
    <dbReference type="NCBI Taxonomy" id="3373370"/>
    <lineage>
        <taxon>Bacteria</taxon>
        <taxon>Bacillati</taxon>
        <taxon>Actinomycetota</taxon>
        <taxon>Actinomycetes</taxon>
        <taxon>Mycobacteriales</taxon>
        <taxon>Nocardiaceae</taxon>
        <taxon>Antrihabitans</taxon>
    </lineage>
</organism>
<dbReference type="InterPro" id="IPR011990">
    <property type="entry name" value="TPR-like_helical_dom_sf"/>
</dbReference>
<dbReference type="PANTHER" id="PTHR16305:SF35">
    <property type="entry name" value="TRANSCRIPTIONAL ACTIVATOR DOMAIN"/>
    <property type="match status" value="1"/>
</dbReference>
<dbReference type="Pfam" id="PF00196">
    <property type="entry name" value="GerE"/>
    <property type="match status" value="1"/>
</dbReference>
<dbReference type="SMART" id="SM00382">
    <property type="entry name" value="AAA"/>
    <property type="match status" value="1"/>
</dbReference>
<protein>
    <submittedName>
        <fullName evidence="4">ATP-binding protein</fullName>
    </submittedName>
</protein>
<dbReference type="PANTHER" id="PTHR16305">
    <property type="entry name" value="TESTICULAR SOLUBLE ADENYLYL CYCLASE"/>
    <property type="match status" value="1"/>
</dbReference>
<dbReference type="GO" id="GO:0005524">
    <property type="term" value="F:ATP binding"/>
    <property type="evidence" value="ECO:0007669"/>
    <property type="project" value="UniProtKB-KW"/>
</dbReference>
<proteinExistence type="predicted"/>
<gene>
    <name evidence="4" type="ORF">ACHIPZ_15830</name>
</gene>
<dbReference type="InterPro" id="IPR000792">
    <property type="entry name" value="Tscrpt_reg_LuxR_C"/>
</dbReference>
<dbReference type="SUPFAM" id="SSF48452">
    <property type="entry name" value="TPR-like"/>
    <property type="match status" value="1"/>
</dbReference>
<evidence type="ECO:0000256" key="1">
    <source>
        <dbReference type="ARBA" id="ARBA00022741"/>
    </source>
</evidence>
<dbReference type="PROSITE" id="PS00622">
    <property type="entry name" value="HTH_LUXR_1"/>
    <property type="match status" value="1"/>
</dbReference>
<accession>A0ABW7JPE2</accession>
<dbReference type="SUPFAM" id="SSF46894">
    <property type="entry name" value="C-terminal effector domain of the bipartite response regulators"/>
    <property type="match status" value="1"/>
</dbReference>
<reference evidence="4 5" key="1">
    <citation type="submission" date="2024-10" db="EMBL/GenBank/DDBJ databases">
        <authorList>
            <person name="Riesco R."/>
        </authorList>
    </citation>
    <scope>NUCLEOTIDE SEQUENCE [LARGE SCALE GENOMIC DNA]</scope>
    <source>
        <strain evidence="4 5">NCIMB 15449</strain>
    </source>
</reference>
<evidence type="ECO:0000313" key="5">
    <source>
        <dbReference type="Proteomes" id="UP001609175"/>
    </source>
</evidence>
<comment type="caution">
    <text evidence="4">The sequence shown here is derived from an EMBL/GenBank/DDBJ whole genome shotgun (WGS) entry which is preliminary data.</text>
</comment>
<dbReference type="SUPFAM" id="SSF52540">
    <property type="entry name" value="P-loop containing nucleoside triphosphate hydrolases"/>
    <property type="match status" value="1"/>
</dbReference>
<evidence type="ECO:0000259" key="3">
    <source>
        <dbReference type="PROSITE" id="PS50043"/>
    </source>
</evidence>
<dbReference type="InterPro" id="IPR036388">
    <property type="entry name" value="WH-like_DNA-bd_sf"/>
</dbReference>
<keyword evidence="1" id="KW-0547">Nucleotide-binding</keyword>
<evidence type="ECO:0000313" key="4">
    <source>
        <dbReference type="EMBL" id="MFH5209649.1"/>
    </source>
</evidence>
<dbReference type="InterPro" id="IPR016032">
    <property type="entry name" value="Sig_transdc_resp-reg_C-effctor"/>
</dbReference>
<dbReference type="Gene3D" id="1.10.10.10">
    <property type="entry name" value="Winged helix-like DNA-binding domain superfamily/Winged helix DNA-binding domain"/>
    <property type="match status" value="1"/>
</dbReference>
<dbReference type="InterPro" id="IPR003593">
    <property type="entry name" value="AAA+_ATPase"/>
</dbReference>
<dbReference type="InterPro" id="IPR041664">
    <property type="entry name" value="AAA_16"/>
</dbReference>
<dbReference type="CDD" id="cd06170">
    <property type="entry name" value="LuxR_C_like"/>
    <property type="match status" value="1"/>
</dbReference>
<keyword evidence="2 4" id="KW-0067">ATP-binding</keyword>
<dbReference type="RefSeq" id="WP_395115381.1">
    <property type="nucleotide sequence ID" value="NZ_JBIMSO010000055.1"/>
</dbReference>
<sequence length="865" mass="91601">MTTTVPLEREAPLASLVAAVDEAVAGRGGIVLISGEAGIGKTTLVRAFTGELSSGPRVLIGSCDDLLAPRTLGALRDAVSGTDGRLEHALTEGSTESAMTAAVAEFAGPSPTVLVVEDLHWADDATLDLLGHLSRRIEGSFGLLVLTFRDDELPIAHPLRRLLGIVASSSPTRIRLEPLSEAAVAELVGADGRDVAALHSTTGGNPFYVVEALAAAPEDVSPTVAATVLARVHRLQPSCRAALEKICVATGPIEYSLAETLLGGPLDVLDEAEERRILETTSTGIAFRHELTRRAIEDGVSAIARRAAHRAMTEALLADPPIDIARVVHHATSAGDNDTVVRFAPTAGRDAAAAGAHRQALVHYEAALATGLLDPAEHAVVQGEYAWELYNAHRIADAVAASRQAVALHRDSGAEEAAGETLVALSHQLLLAGDPEGANAAIEEAVAVLERSGTPSSRAYAATYRGTLLLTAEALGPAAPVLEEALTLAQEAQRGDLVALCTIYLALCNPALDPPDRIAMLRIGIADAIRHGAHEGAGRGYTILAELLLRFGQLDDLEECLAEGAAFTFDNDLGVYSVRLDILRCQHLMRRGEWEAAERGLQEALESADVGMFDLLARANLARIRTRRGAAGAAEMVTDTFTRAIAGKWLLGLAYSGLAFVESTWLTGHSEQSAALASTWSANSAHPVVAGLYGELLRYSQRAGHPAEVFDGCPEPWAAGLRGEWRNAAEQWARIGDPYEEALELADSGEVGPTMAAWQKLVQLGADAAADIVRKRLRNMGVHRLPHGPRPTTTTNRAGLTQRQVEVLDQLRDGLTNTEIASRLTLSVRTVDHHVSAILAKLNVSTRREAVAIAKRWAVGESTSA</sequence>
<dbReference type="EMBL" id="JBIMSO010000055">
    <property type="protein sequence ID" value="MFH5209649.1"/>
    <property type="molecule type" value="Genomic_DNA"/>
</dbReference>
<evidence type="ECO:0000256" key="2">
    <source>
        <dbReference type="ARBA" id="ARBA00022840"/>
    </source>
</evidence>
<feature type="domain" description="HTH luxR-type" evidence="3">
    <location>
        <begin position="793"/>
        <end position="858"/>
    </location>
</feature>
<dbReference type="Gene3D" id="1.25.40.10">
    <property type="entry name" value="Tetratricopeptide repeat domain"/>
    <property type="match status" value="1"/>
</dbReference>
<dbReference type="PRINTS" id="PR00038">
    <property type="entry name" value="HTHLUXR"/>
</dbReference>
<dbReference type="PROSITE" id="PS50043">
    <property type="entry name" value="HTH_LUXR_2"/>
    <property type="match status" value="1"/>
</dbReference>
<dbReference type="Proteomes" id="UP001609175">
    <property type="component" value="Unassembled WGS sequence"/>
</dbReference>
<dbReference type="InterPro" id="IPR027417">
    <property type="entry name" value="P-loop_NTPase"/>
</dbReference>
<name>A0ABW7JPE2_9NOCA</name>
<dbReference type="SMART" id="SM00421">
    <property type="entry name" value="HTH_LUXR"/>
    <property type="match status" value="1"/>
</dbReference>
<dbReference type="Pfam" id="PF13191">
    <property type="entry name" value="AAA_16"/>
    <property type="match status" value="1"/>
</dbReference>